<feature type="transmembrane region" description="Helical" evidence="1">
    <location>
        <begin position="110"/>
        <end position="129"/>
    </location>
</feature>
<evidence type="ECO:0000313" key="3">
    <source>
        <dbReference type="Proteomes" id="UP000229132"/>
    </source>
</evidence>
<name>A0A2J0MFD4_9BACT</name>
<accession>A0A2J0MFD4</accession>
<evidence type="ECO:0000256" key="1">
    <source>
        <dbReference type="SAM" id="Phobius"/>
    </source>
</evidence>
<feature type="transmembrane region" description="Helical" evidence="1">
    <location>
        <begin position="270"/>
        <end position="287"/>
    </location>
</feature>
<evidence type="ECO:0000313" key="2">
    <source>
        <dbReference type="EMBL" id="PIZ86043.1"/>
    </source>
</evidence>
<feature type="transmembrane region" description="Helical" evidence="1">
    <location>
        <begin position="20"/>
        <end position="39"/>
    </location>
</feature>
<organism evidence="2 3">
    <name type="scientific">Candidatus Nomurabacteria bacterium CG_4_10_14_0_2_um_filter_33_9</name>
    <dbReference type="NCBI Taxonomy" id="1974728"/>
    <lineage>
        <taxon>Bacteria</taxon>
        <taxon>Candidatus Nomuraibacteriota</taxon>
    </lineage>
</organism>
<proteinExistence type="predicted"/>
<feature type="transmembrane region" description="Helical" evidence="1">
    <location>
        <begin position="245"/>
        <end position="264"/>
    </location>
</feature>
<feature type="transmembrane region" description="Helical" evidence="1">
    <location>
        <begin position="76"/>
        <end position="98"/>
    </location>
</feature>
<reference evidence="3" key="1">
    <citation type="submission" date="2017-09" db="EMBL/GenBank/DDBJ databases">
        <title>Depth-based differentiation of microbial function through sediment-hosted aquifers and enrichment of novel symbionts in the deep terrestrial subsurface.</title>
        <authorList>
            <person name="Probst A.J."/>
            <person name="Ladd B."/>
            <person name="Jarett J.K."/>
            <person name="Geller-Mcgrath D.E."/>
            <person name="Sieber C.M.K."/>
            <person name="Emerson J.B."/>
            <person name="Anantharaman K."/>
            <person name="Thomas B.C."/>
            <person name="Malmstrom R."/>
            <person name="Stieglmeier M."/>
            <person name="Klingl A."/>
            <person name="Woyke T."/>
            <person name="Ryan C.M."/>
            <person name="Banfield J.F."/>
        </authorList>
    </citation>
    <scope>NUCLEOTIDE SEQUENCE [LARGE SCALE GENOMIC DNA]</scope>
</reference>
<dbReference type="EMBL" id="PFOX01000024">
    <property type="protein sequence ID" value="PIZ86043.1"/>
    <property type="molecule type" value="Genomic_DNA"/>
</dbReference>
<dbReference type="AlphaFoldDB" id="A0A2J0MFD4"/>
<gene>
    <name evidence="2" type="ORF">COX94_01190</name>
</gene>
<evidence type="ECO:0008006" key="4">
    <source>
        <dbReference type="Google" id="ProtNLM"/>
    </source>
</evidence>
<feature type="non-terminal residue" evidence="2">
    <location>
        <position position="322"/>
    </location>
</feature>
<feature type="transmembrane region" description="Helical" evidence="1">
    <location>
        <begin position="51"/>
        <end position="70"/>
    </location>
</feature>
<keyword evidence="1" id="KW-0812">Transmembrane</keyword>
<dbReference type="Proteomes" id="UP000229132">
    <property type="component" value="Unassembled WGS sequence"/>
</dbReference>
<keyword evidence="1" id="KW-1133">Transmembrane helix</keyword>
<feature type="transmembrane region" description="Helical" evidence="1">
    <location>
        <begin position="185"/>
        <end position="207"/>
    </location>
</feature>
<feature type="transmembrane region" description="Helical" evidence="1">
    <location>
        <begin position="154"/>
        <end position="173"/>
    </location>
</feature>
<comment type="caution">
    <text evidence="2">The sequence shown here is derived from an EMBL/GenBank/DDBJ whole genome shotgun (WGS) entry which is preliminary data.</text>
</comment>
<sequence>MDINTIFNTCFIGTEIMSLAYYSHLVPVFFIALLATLVFLKADRNIFSKTFLAFSFVFSLWLIGDLITWVSNDYYLIYATWSLLVYIEIVFYVIGFYFATVFVRRTDIPLLSRFLFFVVTLVPFFITIFQKSVEGFNHPVCEAFNNGFLDEYKLYLEILIVAVIFVYTLFPFFEKKIFHNKKSYFTMLGSLFLFLSIFGVTEYLASVTGNYEINLYALFVIPIFLVAMTYSIFSLDVFNVKLVSTYVLVFGFLILTASQLFFVTDSTNRLLTFLTLALSLVFSLLLLKNLHKEAKQRIYIAKLNTELQNLIQQRENLVHLVT</sequence>
<keyword evidence="1" id="KW-0472">Membrane</keyword>
<protein>
    <recommendedName>
        <fullName evidence="4">Histidine kinase N-terminal 7TM region domain-containing protein</fullName>
    </recommendedName>
</protein>
<feature type="transmembrane region" description="Helical" evidence="1">
    <location>
        <begin position="213"/>
        <end position="233"/>
    </location>
</feature>